<dbReference type="AlphaFoldDB" id="A0A317ZGJ5"/>
<gene>
    <name evidence="1" type="ORF">DDZ13_13045</name>
</gene>
<reference evidence="1 2" key="1">
    <citation type="submission" date="2018-05" db="EMBL/GenBank/DDBJ databases">
        <title>Coraliomargarita sinensis sp. nov., isolated from a marine solar saltern.</title>
        <authorList>
            <person name="Zhou L.Y."/>
        </authorList>
    </citation>
    <scope>NUCLEOTIDE SEQUENCE [LARGE SCALE GENOMIC DNA]</scope>
    <source>
        <strain evidence="1 2">WN38</strain>
    </source>
</reference>
<dbReference type="InParanoid" id="A0A317ZGJ5"/>
<evidence type="ECO:0008006" key="3">
    <source>
        <dbReference type="Google" id="ProtNLM"/>
    </source>
</evidence>
<name>A0A317ZGJ5_9BACT</name>
<dbReference type="EMBL" id="QHJQ01000010">
    <property type="protein sequence ID" value="PXA03343.1"/>
    <property type="molecule type" value="Genomic_DNA"/>
</dbReference>
<dbReference type="Proteomes" id="UP000247099">
    <property type="component" value="Unassembled WGS sequence"/>
</dbReference>
<evidence type="ECO:0000313" key="2">
    <source>
        <dbReference type="Proteomes" id="UP000247099"/>
    </source>
</evidence>
<organism evidence="1 2">
    <name type="scientific">Coraliomargarita sinensis</name>
    <dbReference type="NCBI Taxonomy" id="2174842"/>
    <lineage>
        <taxon>Bacteria</taxon>
        <taxon>Pseudomonadati</taxon>
        <taxon>Verrucomicrobiota</taxon>
        <taxon>Opitutia</taxon>
        <taxon>Puniceicoccales</taxon>
        <taxon>Coraliomargaritaceae</taxon>
        <taxon>Coraliomargarita</taxon>
    </lineage>
</organism>
<sequence length="87" mass="10012">MVTVLGHGVVEGKEGHYYFKTGYTLRQLLTDGTVELIKYPARVIRIQRESDKKKIISVDRKKLIEDPNIDGFTLKEGDIIYITEPFL</sequence>
<keyword evidence="2" id="KW-1185">Reference proteome</keyword>
<accession>A0A317ZGJ5</accession>
<evidence type="ECO:0000313" key="1">
    <source>
        <dbReference type="EMBL" id="PXA03343.1"/>
    </source>
</evidence>
<protein>
    <recommendedName>
        <fullName evidence="3">Soluble ligand binding domain-containing protein</fullName>
    </recommendedName>
</protein>
<proteinExistence type="predicted"/>
<comment type="caution">
    <text evidence="1">The sequence shown here is derived from an EMBL/GenBank/DDBJ whole genome shotgun (WGS) entry which is preliminary data.</text>
</comment>